<dbReference type="EMBL" id="LFJV01000051">
    <property type="protein sequence ID" value="KMM32769.1"/>
    <property type="molecule type" value="Genomic_DNA"/>
</dbReference>
<organism evidence="1 2">
    <name type="scientific">Parabacteroides goldsteinii</name>
    <dbReference type="NCBI Taxonomy" id="328812"/>
    <lineage>
        <taxon>Bacteria</taxon>
        <taxon>Pseudomonadati</taxon>
        <taxon>Bacteroidota</taxon>
        <taxon>Bacteroidia</taxon>
        <taxon>Bacteroidales</taxon>
        <taxon>Tannerellaceae</taxon>
        <taxon>Parabacteroides</taxon>
    </lineage>
</organism>
<evidence type="ECO:0000313" key="2">
    <source>
        <dbReference type="Proteomes" id="UP000036166"/>
    </source>
</evidence>
<reference evidence="1 2" key="1">
    <citation type="submission" date="2015-06" db="EMBL/GenBank/DDBJ databases">
        <title>Draft Genome Sequence of Parabacteroides goldsteinii with Putative Novel Metallo-Beta-Lactamases Isolated from a Blood Culture from a Human Patient.</title>
        <authorList>
            <person name="Krogh T.J."/>
            <person name="Agergaard C.N."/>
            <person name="Moller-Jensen J."/>
            <person name="Justesen U.S."/>
        </authorList>
    </citation>
    <scope>NUCLEOTIDE SEQUENCE [LARGE SCALE GENOMIC DNA]</scope>
    <source>
        <strain evidence="1 2">910340</strain>
    </source>
</reference>
<proteinExistence type="predicted"/>
<accession>A0A0J6CKU5</accession>
<dbReference type="AlphaFoldDB" id="A0A0J6CKU5"/>
<dbReference type="Proteomes" id="UP000036166">
    <property type="component" value="Unassembled WGS sequence"/>
</dbReference>
<name>A0A0J6CKU5_9BACT</name>
<comment type="caution">
    <text evidence="1">The sequence shown here is derived from an EMBL/GenBank/DDBJ whole genome shotgun (WGS) entry which is preliminary data.</text>
</comment>
<sequence length="67" mass="7614">MTTTSINQLEKVLKVTIFESQKRHGKPLFAVIGLTNDQVKPAIRDLDIIYQRKVNNLTDNKITKSTS</sequence>
<protein>
    <submittedName>
        <fullName evidence="1">Uncharacterized protein</fullName>
    </submittedName>
</protein>
<dbReference type="PATRIC" id="fig|328812.4.peg.4070"/>
<gene>
    <name evidence="1" type="ORF">ACM15_15620</name>
</gene>
<evidence type="ECO:0000313" key="1">
    <source>
        <dbReference type="EMBL" id="KMM32769.1"/>
    </source>
</evidence>